<gene>
    <name evidence="2" type="ORF">Bfra_000211</name>
</gene>
<sequence length="219" mass="24538">MAFRREALAKSLKTKRLEARLEQMSSESSAAMSRFQQLCDDNAVLEKENEDQAETIENYRLHLSNIRKDMEKSISRAEEKRKKNILVFECREGLIGSVIIMGKKKLSKRAISDLVSDCQISQSLPMQKSKMPSEILLSSLPVNGNPVLGVNSSCHQACQTIPLQNITYENNNAAGSQEKNPAAIAPGTTCKEQPTNSSNSSQTEDKETLKYPKSWENWK</sequence>
<evidence type="ECO:0000313" key="2">
    <source>
        <dbReference type="EMBL" id="KAF5878044.1"/>
    </source>
</evidence>
<evidence type="ECO:0000313" key="3">
    <source>
        <dbReference type="Proteomes" id="UP000531561"/>
    </source>
</evidence>
<feature type="compositionally biased region" description="Polar residues" evidence="1">
    <location>
        <begin position="190"/>
        <end position="202"/>
    </location>
</feature>
<evidence type="ECO:0000256" key="1">
    <source>
        <dbReference type="SAM" id="MobiDB-lite"/>
    </source>
</evidence>
<comment type="caution">
    <text evidence="2">The sequence shown here is derived from an EMBL/GenBank/DDBJ whole genome shotgun (WGS) entry which is preliminary data.</text>
</comment>
<keyword evidence="3" id="KW-1185">Reference proteome</keyword>
<organism evidence="2 3">
    <name type="scientific">Botrytis fragariae</name>
    <dbReference type="NCBI Taxonomy" id="1964551"/>
    <lineage>
        <taxon>Eukaryota</taxon>
        <taxon>Fungi</taxon>
        <taxon>Dikarya</taxon>
        <taxon>Ascomycota</taxon>
        <taxon>Pezizomycotina</taxon>
        <taxon>Leotiomycetes</taxon>
        <taxon>Helotiales</taxon>
        <taxon>Sclerotiniaceae</taxon>
        <taxon>Botrytis</taxon>
    </lineage>
</organism>
<name>A0A8H6B2L1_9HELO</name>
<dbReference type="AlphaFoldDB" id="A0A8H6B2L1"/>
<dbReference type="Proteomes" id="UP000531561">
    <property type="component" value="Unassembled WGS sequence"/>
</dbReference>
<dbReference type="EMBL" id="JABFCT010000002">
    <property type="protein sequence ID" value="KAF5878044.1"/>
    <property type="molecule type" value="Genomic_DNA"/>
</dbReference>
<protein>
    <submittedName>
        <fullName evidence="2">Uncharacterized protein</fullName>
    </submittedName>
</protein>
<dbReference type="GeneID" id="59254348"/>
<feature type="region of interest" description="Disordered" evidence="1">
    <location>
        <begin position="173"/>
        <end position="219"/>
    </location>
</feature>
<dbReference type="OrthoDB" id="3556390at2759"/>
<accession>A0A8H6B2L1</accession>
<dbReference type="RefSeq" id="XP_037196989.1">
    <property type="nucleotide sequence ID" value="XM_037330656.1"/>
</dbReference>
<reference evidence="2 3" key="1">
    <citation type="journal article" date="2020" name="Phytopathology">
        <title>A high-quality genome resource of Botrytis fragariae, a new and rapidly spreading fungal pathogen causing strawberry gray mold in the U.S.A.</title>
        <authorList>
            <person name="Wu Y."/>
            <person name="Saski C.A."/>
            <person name="Schnabel G."/>
            <person name="Xiao S."/>
            <person name="Hu M."/>
        </authorList>
    </citation>
    <scope>NUCLEOTIDE SEQUENCE [LARGE SCALE GENOMIC DNA]</scope>
    <source>
        <strain evidence="2 3">BVB16</strain>
    </source>
</reference>
<proteinExistence type="predicted"/>